<dbReference type="GO" id="GO:0045132">
    <property type="term" value="P:meiotic chromosome segregation"/>
    <property type="evidence" value="ECO:0007669"/>
    <property type="project" value="TreeGrafter"/>
</dbReference>
<dbReference type="EMBL" id="JAINUG010000117">
    <property type="protein sequence ID" value="KAJ8395316.1"/>
    <property type="molecule type" value="Genomic_DNA"/>
</dbReference>
<dbReference type="GO" id="GO:0031262">
    <property type="term" value="C:Ndc80 complex"/>
    <property type="evidence" value="ECO:0007669"/>
    <property type="project" value="InterPro"/>
</dbReference>
<dbReference type="Gene3D" id="1.10.418.60">
    <property type="entry name" value="Ncd80 complex, Nuf2 subunit"/>
    <property type="match status" value="1"/>
</dbReference>
<dbReference type="PANTHER" id="PTHR21650:SF2">
    <property type="entry name" value="KINETOCHORE PROTEIN NUF2"/>
    <property type="match status" value="1"/>
</dbReference>
<evidence type="ECO:0000259" key="14">
    <source>
        <dbReference type="Pfam" id="PF03800"/>
    </source>
</evidence>
<sequence>MLKVAILTDPCLKSRTMTENTFPVFKVDALVHFFRSDVLVVQEAKHFTKNDITPIPKPDSIQKLYMRILQLLYNITPDCHYMVPVSENIPMLQDYVIPIMSVYLRMCQFLPLCHVYDFQLNDLLNPRAKRTITILSGIMNFLNFRKLRSEMTADYQQSFREDMEKWQAYTKAVKEAERKIEKLMTIPPEQQVEAKELAAALTELQSATAHQYQKVSSMNEQIAEWKTEIAERSQKLNQKKVDVATLKEDITKLKSQIVESPEQLKNEMERMKANVKNIKHSKELADERLVEMQIKVQAVNQRESEIQLLYKLLEDLQGCMDKMNIQQEENKAVIALNEKMQKDLKNLVSEEGQLKRALGMKNDKISKQQIRRQKRKETREQHEQNCEGQYDQVHRKREQIVEEIRELSRETQQIKAKMQELRDICSQETDKAQALYERLQATLDQFHKRLENHVIQGSEDLMKMKACYSTLI</sequence>
<dbReference type="GO" id="GO:0051383">
    <property type="term" value="P:kinetochore organization"/>
    <property type="evidence" value="ECO:0007669"/>
    <property type="project" value="TreeGrafter"/>
</dbReference>
<keyword evidence="11" id="KW-0137">Centromere</keyword>
<comment type="subcellular location">
    <subcellularLocation>
        <location evidence="2">Chromosome</location>
        <location evidence="2">Centromere</location>
        <location evidence="2">Kinetochore</location>
    </subcellularLocation>
    <subcellularLocation>
        <location evidence="1">Nucleus</location>
    </subcellularLocation>
</comment>
<evidence type="ECO:0000256" key="7">
    <source>
        <dbReference type="ARBA" id="ARBA00022838"/>
    </source>
</evidence>
<evidence type="ECO:0000256" key="6">
    <source>
        <dbReference type="ARBA" id="ARBA00022776"/>
    </source>
</evidence>
<evidence type="ECO:0000256" key="9">
    <source>
        <dbReference type="ARBA" id="ARBA00023242"/>
    </source>
</evidence>
<proteinExistence type="inferred from homology"/>
<feature type="coiled-coil region" evidence="12">
    <location>
        <begin position="236"/>
        <end position="302"/>
    </location>
</feature>
<protein>
    <recommendedName>
        <fullName evidence="14">Kinetochore protein Nuf2 N-terminal domain-containing protein</fullName>
    </recommendedName>
</protein>
<gene>
    <name evidence="15" type="ORF">AAFF_G00033010</name>
</gene>
<accession>A0AAD7S5U6</accession>
<keyword evidence="6" id="KW-0498">Mitosis</keyword>
<comment type="caution">
    <text evidence="15">The sequence shown here is derived from an EMBL/GenBank/DDBJ whole genome shotgun (WGS) entry which is preliminary data.</text>
</comment>
<dbReference type="GO" id="GO:0051301">
    <property type="term" value="P:cell division"/>
    <property type="evidence" value="ECO:0007669"/>
    <property type="project" value="UniProtKB-KW"/>
</dbReference>
<keyword evidence="5" id="KW-0132">Cell division</keyword>
<keyword evidence="7" id="KW-0995">Kinetochore</keyword>
<feature type="region of interest" description="Disordered" evidence="13">
    <location>
        <begin position="365"/>
        <end position="391"/>
    </location>
</feature>
<evidence type="ECO:0000256" key="10">
    <source>
        <dbReference type="ARBA" id="ARBA00023306"/>
    </source>
</evidence>
<evidence type="ECO:0000313" key="15">
    <source>
        <dbReference type="EMBL" id="KAJ8395316.1"/>
    </source>
</evidence>
<evidence type="ECO:0000256" key="3">
    <source>
        <dbReference type="ARBA" id="ARBA00005498"/>
    </source>
</evidence>
<evidence type="ECO:0000313" key="16">
    <source>
        <dbReference type="Proteomes" id="UP001221898"/>
    </source>
</evidence>
<keyword evidence="16" id="KW-1185">Reference proteome</keyword>
<dbReference type="GO" id="GO:0051315">
    <property type="term" value="P:attachment of mitotic spindle microtubules to kinetochore"/>
    <property type="evidence" value="ECO:0007669"/>
    <property type="project" value="TreeGrafter"/>
</dbReference>
<comment type="similarity">
    <text evidence="3">Belongs to the NUF2 family.</text>
</comment>
<evidence type="ECO:0000256" key="1">
    <source>
        <dbReference type="ARBA" id="ARBA00004123"/>
    </source>
</evidence>
<organism evidence="15 16">
    <name type="scientific">Aldrovandia affinis</name>
    <dbReference type="NCBI Taxonomy" id="143900"/>
    <lineage>
        <taxon>Eukaryota</taxon>
        <taxon>Metazoa</taxon>
        <taxon>Chordata</taxon>
        <taxon>Craniata</taxon>
        <taxon>Vertebrata</taxon>
        <taxon>Euteleostomi</taxon>
        <taxon>Actinopterygii</taxon>
        <taxon>Neopterygii</taxon>
        <taxon>Teleostei</taxon>
        <taxon>Notacanthiformes</taxon>
        <taxon>Halosauridae</taxon>
        <taxon>Aldrovandia</taxon>
    </lineage>
</organism>
<evidence type="ECO:0000256" key="2">
    <source>
        <dbReference type="ARBA" id="ARBA00004629"/>
    </source>
</evidence>
<evidence type="ECO:0000256" key="13">
    <source>
        <dbReference type="SAM" id="MobiDB-lite"/>
    </source>
</evidence>
<evidence type="ECO:0000256" key="8">
    <source>
        <dbReference type="ARBA" id="ARBA00023054"/>
    </source>
</evidence>
<dbReference type="InterPro" id="IPR038275">
    <property type="entry name" value="Nuf2_N_sf"/>
</dbReference>
<evidence type="ECO:0000256" key="5">
    <source>
        <dbReference type="ARBA" id="ARBA00022618"/>
    </source>
</evidence>
<dbReference type="AlphaFoldDB" id="A0AAD7S5U6"/>
<dbReference type="InterPro" id="IPR005549">
    <property type="entry name" value="Kinetochore_Nuf2_N"/>
</dbReference>
<dbReference type="GO" id="GO:0007052">
    <property type="term" value="P:mitotic spindle organization"/>
    <property type="evidence" value="ECO:0007669"/>
    <property type="project" value="TreeGrafter"/>
</dbReference>
<reference evidence="15" key="1">
    <citation type="journal article" date="2023" name="Science">
        <title>Genome structures resolve the early diversification of teleost fishes.</title>
        <authorList>
            <person name="Parey E."/>
            <person name="Louis A."/>
            <person name="Montfort J."/>
            <person name="Bouchez O."/>
            <person name="Roques C."/>
            <person name="Iampietro C."/>
            <person name="Lluch J."/>
            <person name="Castinel A."/>
            <person name="Donnadieu C."/>
            <person name="Desvignes T."/>
            <person name="Floi Bucao C."/>
            <person name="Jouanno E."/>
            <person name="Wen M."/>
            <person name="Mejri S."/>
            <person name="Dirks R."/>
            <person name="Jansen H."/>
            <person name="Henkel C."/>
            <person name="Chen W.J."/>
            <person name="Zahm M."/>
            <person name="Cabau C."/>
            <person name="Klopp C."/>
            <person name="Thompson A.W."/>
            <person name="Robinson-Rechavi M."/>
            <person name="Braasch I."/>
            <person name="Lecointre G."/>
            <person name="Bobe J."/>
            <person name="Postlethwait J.H."/>
            <person name="Berthelot C."/>
            <person name="Roest Crollius H."/>
            <person name="Guiguen Y."/>
        </authorList>
    </citation>
    <scope>NUCLEOTIDE SEQUENCE</scope>
    <source>
        <strain evidence="15">NC1722</strain>
    </source>
</reference>
<dbReference type="GO" id="GO:0044877">
    <property type="term" value="F:protein-containing complex binding"/>
    <property type="evidence" value="ECO:0007669"/>
    <property type="project" value="TreeGrafter"/>
</dbReference>
<keyword evidence="10" id="KW-0131">Cell cycle</keyword>
<name>A0AAD7S5U6_9TELE</name>
<dbReference type="GO" id="GO:0005634">
    <property type="term" value="C:nucleus"/>
    <property type="evidence" value="ECO:0007669"/>
    <property type="project" value="UniProtKB-SubCell"/>
</dbReference>
<evidence type="ECO:0000256" key="11">
    <source>
        <dbReference type="ARBA" id="ARBA00023328"/>
    </source>
</evidence>
<dbReference type="Proteomes" id="UP001221898">
    <property type="component" value="Unassembled WGS sequence"/>
</dbReference>
<keyword evidence="4" id="KW-0158">Chromosome</keyword>
<evidence type="ECO:0000256" key="4">
    <source>
        <dbReference type="ARBA" id="ARBA00022454"/>
    </source>
</evidence>
<keyword evidence="9" id="KW-0539">Nucleus</keyword>
<dbReference type="Pfam" id="PF03800">
    <property type="entry name" value="Nuf2"/>
    <property type="match status" value="1"/>
</dbReference>
<keyword evidence="8 12" id="KW-0175">Coiled coil</keyword>
<feature type="domain" description="Kinetochore protein Nuf2 N-terminal" evidence="14">
    <location>
        <begin position="20"/>
        <end position="158"/>
    </location>
</feature>
<evidence type="ECO:0000256" key="12">
    <source>
        <dbReference type="SAM" id="Coils"/>
    </source>
</evidence>
<dbReference type="PANTHER" id="PTHR21650">
    <property type="entry name" value="MEMBRALIN/KINETOCHORE PROTEIN NUF2"/>
    <property type="match status" value="1"/>
</dbReference>